<accession>A0A9P6FU73</accession>
<feature type="transmembrane region" description="Helical" evidence="2">
    <location>
        <begin position="82"/>
        <end position="98"/>
    </location>
</feature>
<dbReference type="AlphaFoldDB" id="A0A9P6FU73"/>
<keyword evidence="4" id="KW-1185">Reference proteome</keyword>
<dbReference type="Proteomes" id="UP000780801">
    <property type="component" value="Unassembled WGS sequence"/>
</dbReference>
<feature type="transmembrane region" description="Helical" evidence="2">
    <location>
        <begin position="12"/>
        <end position="33"/>
    </location>
</feature>
<dbReference type="PANTHER" id="PTHR34391:SF1">
    <property type="entry name" value="UPF0658 GOLGI APPARATUS MEMBRANE PROTEIN C1952.10C-RELATED"/>
    <property type="match status" value="1"/>
</dbReference>
<evidence type="ECO:0000256" key="2">
    <source>
        <dbReference type="SAM" id="Phobius"/>
    </source>
</evidence>
<comment type="caution">
    <text evidence="3">The sequence shown here is derived from an EMBL/GenBank/DDBJ whole genome shotgun (WGS) entry which is preliminary data.</text>
</comment>
<feature type="transmembrane region" description="Helical" evidence="2">
    <location>
        <begin position="209"/>
        <end position="228"/>
    </location>
</feature>
<evidence type="ECO:0000313" key="3">
    <source>
        <dbReference type="EMBL" id="KAF9581668.1"/>
    </source>
</evidence>
<feature type="region of interest" description="Disordered" evidence="1">
    <location>
        <begin position="366"/>
        <end position="390"/>
    </location>
</feature>
<protein>
    <submittedName>
        <fullName evidence="3">Uncharacterized protein</fullName>
    </submittedName>
</protein>
<feature type="transmembrane region" description="Helical" evidence="2">
    <location>
        <begin position="53"/>
        <end position="75"/>
    </location>
</feature>
<dbReference type="GO" id="GO:0005794">
    <property type="term" value="C:Golgi apparatus"/>
    <property type="evidence" value="ECO:0007669"/>
    <property type="project" value="TreeGrafter"/>
</dbReference>
<dbReference type="PANTHER" id="PTHR34391">
    <property type="entry name" value="UPF0658 GOLGI APPARATUS MEMBRANE PROTEIN C1952.10C-RELATED"/>
    <property type="match status" value="1"/>
</dbReference>
<dbReference type="EMBL" id="JAABOA010001377">
    <property type="protein sequence ID" value="KAF9581668.1"/>
    <property type="molecule type" value="Genomic_DNA"/>
</dbReference>
<evidence type="ECO:0000256" key="1">
    <source>
        <dbReference type="SAM" id="MobiDB-lite"/>
    </source>
</evidence>
<feature type="transmembrane region" description="Helical" evidence="2">
    <location>
        <begin position="235"/>
        <end position="253"/>
    </location>
</feature>
<feature type="transmembrane region" description="Helical" evidence="2">
    <location>
        <begin position="165"/>
        <end position="189"/>
    </location>
</feature>
<dbReference type="OrthoDB" id="2448307at2759"/>
<gene>
    <name evidence="3" type="ORF">BGW38_001227</name>
</gene>
<keyword evidence="2" id="KW-1133">Transmembrane helix</keyword>
<dbReference type="InterPro" id="IPR040410">
    <property type="entry name" value="UPF0658_Golgi"/>
</dbReference>
<sequence length="390" mass="43751">MPQIPKGTWPRAALYTVALQAILGVALESLILREHILRIAMDHDQNALSTPNVIYPILYIFGIVWLLVLCVDALYYQNQIQVVAFTIFNILCCAYGVLQTTSDWMTPGVTPLLKALDVAISVTMGVGSLFLILAAWKLAAVFGWEMYRFLGADLNMRKMHKGYEILMTFLKLDVFFFVAFAVQLFTLVGTISDPLANLPNGVTLTRHQLLLGLAIPGSMILLGLSFFGYMRENKIASVIVMVCLSAAEPYFVYQLIEVHRPMNFDRFINSRKYLTFFISVTMVLVLVTLFFMVYCFRNFGKGLLISSCSKVASVYRRPFEIDEDVVVESVPSLNGSGDDGATQRLMAYPALKKIQETYKVDVQSAGSSRMSTSSHQSQPLKPYNDKMEIE</sequence>
<feature type="transmembrane region" description="Helical" evidence="2">
    <location>
        <begin position="118"/>
        <end position="144"/>
    </location>
</feature>
<keyword evidence="2" id="KW-0472">Membrane</keyword>
<name>A0A9P6FU73_9FUNG</name>
<reference evidence="3" key="1">
    <citation type="journal article" date="2020" name="Fungal Divers.">
        <title>Resolving the Mortierellaceae phylogeny through synthesis of multi-gene phylogenetics and phylogenomics.</title>
        <authorList>
            <person name="Vandepol N."/>
            <person name="Liber J."/>
            <person name="Desiro A."/>
            <person name="Na H."/>
            <person name="Kennedy M."/>
            <person name="Barry K."/>
            <person name="Grigoriev I.V."/>
            <person name="Miller A.N."/>
            <person name="O'Donnell K."/>
            <person name="Stajich J.E."/>
            <person name="Bonito G."/>
        </authorList>
    </citation>
    <scope>NUCLEOTIDE SEQUENCE</scope>
    <source>
        <strain evidence="3">KOD1015</strain>
    </source>
</reference>
<organism evidence="3 4">
    <name type="scientific">Lunasporangiospora selenospora</name>
    <dbReference type="NCBI Taxonomy" id="979761"/>
    <lineage>
        <taxon>Eukaryota</taxon>
        <taxon>Fungi</taxon>
        <taxon>Fungi incertae sedis</taxon>
        <taxon>Mucoromycota</taxon>
        <taxon>Mortierellomycotina</taxon>
        <taxon>Mortierellomycetes</taxon>
        <taxon>Mortierellales</taxon>
        <taxon>Mortierellaceae</taxon>
        <taxon>Lunasporangiospora</taxon>
    </lineage>
</organism>
<feature type="compositionally biased region" description="Low complexity" evidence="1">
    <location>
        <begin position="367"/>
        <end position="377"/>
    </location>
</feature>
<proteinExistence type="predicted"/>
<evidence type="ECO:0000313" key="4">
    <source>
        <dbReference type="Proteomes" id="UP000780801"/>
    </source>
</evidence>
<feature type="transmembrane region" description="Helical" evidence="2">
    <location>
        <begin position="273"/>
        <end position="296"/>
    </location>
</feature>
<keyword evidence="2" id="KW-0812">Transmembrane</keyword>